<dbReference type="Pfam" id="PF12236">
    <property type="entry name" value="Head-tail_con"/>
    <property type="match status" value="1"/>
</dbReference>
<comment type="caution">
    <text evidence="4">The sequence shown here is derived from an EMBL/GenBank/DDBJ whole genome shotgun (WGS) entry which is preliminary data.</text>
</comment>
<evidence type="ECO:0000313" key="5">
    <source>
        <dbReference type="Proteomes" id="UP000216215"/>
    </source>
</evidence>
<dbReference type="InterPro" id="IPR020991">
    <property type="entry name" value="Connector_podovirus"/>
</dbReference>
<name>A0AB36R851_9HYPH</name>
<evidence type="ECO:0000313" key="4">
    <source>
        <dbReference type="EMBL" id="PAQ00917.1"/>
    </source>
</evidence>
<dbReference type="EMBL" id="NPKI01000019">
    <property type="protein sequence ID" value="PAQ00917.1"/>
    <property type="molecule type" value="Genomic_DNA"/>
</dbReference>
<keyword evidence="5" id="KW-1185">Reference proteome</keyword>
<keyword evidence="3" id="KW-0231">Viral genome packaging</keyword>
<evidence type="ECO:0000256" key="1">
    <source>
        <dbReference type="ARBA" id="ARBA00004328"/>
    </source>
</evidence>
<dbReference type="Proteomes" id="UP000216215">
    <property type="component" value="Unassembled WGS sequence"/>
</dbReference>
<evidence type="ECO:0008006" key="6">
    <source>
        <dbReference type="Google" id="ProtNLM"/>
    </source>
</evidence>
<protein>
    <recommendedName>
        <fullName evidence="6">Phage tail protein</fullName>
    </recommendedName>
</protein>
<keyword evidence="2" id="KW-1188">Viral release from host cell</keyword>
<organism evidence="4 5">
    <name type="scientific">Mesorhizobium mediterraneum</name>
    <dbReference type="NCBI Taxonomy" id="43617"/>
    <lineage>
        <taxon>Bacteria</taxon>
        <taxon>Pseudomonadati</taxon>
        <taxon>Pseudomonadota</taxon>
        <taxon>Alphaproteobacteria</taxon>
        <taxon>Hyphomicrobiales</taxon>
        <taxon>Phyllobacteriaceae</taxon>
        <taxon>Mesorhizobium</taxon>
    </lineage>
</organism>
<evidence type="ECO:0000256" key="3">
    <source>
        <dbReference type="ARBA" id="ARBA00023219"/>
    </source>
</evidence>
<comment type="subcellular location">
    <subcellularLocation>
        <location evidence="1">Virion</location>
    </subcellularLocation>
</comment>
<accession>A0AB36R851</accession>
<reference evidence="5" key="1">
    <citation type="submission" date="2017-08" db="EMBL/GenBank/DDBJ databases">
        <title>Mesorhizobium wenxinae sp. nov., a novel rhizobial species isolated from root nodules of chickpea (Cicer arietinum L.).</title>
        <authorList>
            <person name="Zhang J."/>
        </authorList>
    </citation>
    <scope>NUCLEOTIDE SEQUENCE [LARGE SCALE GENOMIC DNA]</scope>
    <source>
        <strain evidence="5">USDA 3392</strain>
    </source>
</reference>
<evidence type="ECO:0000256" key="2">
    <source>
        <dbReference type="ARBA" id="ARBA00022612"/>
    </source>
</evidence>
<gene>
    <name evidence="4" type="ORF">CIT25_17780</name>
</gene>
<proteinExistence type="predicted"/>
<sequence>MENTPRMPISPSITTIVEGGDRLFAERMPLLLHWQELAEHFYFERADFTVSHQIGEDYASGAMTSVPALARREMGNLYRAMLRPMDFYSVKATDDDRNKPDDARGWLEYATRLMRAAMYRRGGNFTRATVAGDHDHVTFGQAVVEISPTPDRAALYYRNWHLRDVVWSEDYAGSIQDVHRNCMPSVQTLNQLFPGKVPQKFLDELKQDPHKKVKVRHIVVPAGSYDFGDFKPRAGHAFVSIWVIPDENVTLETTSRTYRGYVIPRADCVSGSQYARSPFTSIILPDARTKMAIERILLEAGEKAIDPPMIAVQDALRSDVGLFAGGITWVDIEYDERLGEALRPVSSDHSALPFGQDMSLRYDQVIREGMMLTKINLPDTSNMTAYQVRKIMEQHMRAHIPMFEPVEVEYNEPLCAETFAVMRTLGAFPANDIPDSLRGADVEFSFQSPLKDIENDGKAQKLQEGMGVIQAGALLDPTVGKLPNAMEIVKDTLRAIGWPEAWINNDKKVAAMVEAMQEQQNAEQMAATVGGAAEAAGKAAPMIKALTDAGQAAAA</sequence>
<dbReference type="AlphaFoldDB" id="A0AB36R851"/>